<dbReference type="InterPro" id="IPR018392">
    <property type="entry name" value="LysM"/>
</dbReference>
<dbReference type="PROSITE" id="PS51910">
    <property type="entry name" value="GH18_2"/>
    <property type="match status" value="1"/>
</dbReference>
<evidence type="ECO:0000256" key="1">
    <source>
        <dbReference type="ARBA" id="ARBA00022801"/>
    </source>
</evidence>
<dbReference type="InterPro" id="IPR011583">
    <property type="entry name" value="Chitinase_II/V-like_cat"/>
</dbReference>
<dbReference type="Gene3D" id="3.10.50.10">
    <property type="match status" value="1"/>
</dbReference>
<keyword evidence="6" id="KW-1185">Reference proteome</keyword>
<feature type="domain" description="GH18" evidence="4">
    <location>
        <begin position="103"/>
        <end position="428"/>
    </location>
</feature>
<name>A0AA45WIR4_9BACL</name>
<reference evidence="5" key="1">
    <citation type="submission" date="2017-05" db="EMBL/GenBank/DDBJ databases">
        <authorList>
            <person name="Varghese N."/>
            <person name="Submissions S."/>
        </authorList>
    </citation>
    <scope>NUCLEOTIDE SEQUENCE</scope>
    <source>
        <strain evidence="5">DSM 45262</strain>
    </source>
</reference>
<dbReference type="SUPFAM" id="SSF54106">
    <property type="entry name" value="LysM domain"/>
    <property type="match status" value="2"/>
</dbReference>
<dbReference type="PROSITE" id="PS51782">
    <property type="entry name" value="LYSM"/>
    <property type="match status" value="2"/>
</dbReference>
<dbReference type="GO" id="GO:0005975">
    <property type="term" value="P:carbohydrate metabolic process"/>
    <property type="evidence" value="ECO:0007669"/>
    <property type="project" value="InterPro"/>
</dbReference>
<dbReference type="RefSeq" id="WP_102991590.1">
    <property type="nucleotide sequence ID" value="NZ_FXTU01000001.1"/>
</dbReference>
<protein>
    <submittedName>
        <fullName evidence="5">Spore germination protein</fullName>
    </submittedName>
</protein>
<dbReference type="Pfam" id="PF00704">
    <property type="entry name" value="Glyco_hydro_18"/>
    <property type="match status" value="1"/>
</dbReference>
<proteinExistence type="predicted"/>
<feature type="domain" description="LysM" evidence="3">
    <location>
        <begin position="51"/>
        <end position="95"/>
    </location>
</feature>
<dbReference type="Proteomes" id="UP001157946">
    <property type="component" value="Unassembled WGS sequence"/>
</dbReference>
<evidence type="ECO:0000313" key="6">
    <source>
        <dbReference type="Proteomes" id="UP001157946"/>
    </source>
</evidence>
<dbReference type="Pfam" id="PF01476">
    <property type="entry name" value="LysM"/>
    <property type="match status" value="2"/>
</dbReference>
<feature type="domain" description="LysM" evidence="3">
    <location>
        <begin position="2"/>
        <end position="46"/>
    </location>
</feature>
<accession>A0AA45WIR4</accession>
<dbReference type="AlphaFoldDB" id="A0AA45WIR4"/>
<evidence type="ECO:0000256" key="2">
    <source>
        <dbReference type="ARBA" id="ARBA00023295"/>
    </source>
</evidence>
<dbReference type="Gene3D" id="3.20.20.80">
    <property type="entry name" value="Glycosidases"/>
    <property type="match status" value="1"/>
</dbReference>
<dbReference type="GO" id="GO:0016798">
    <property type="term" value="F:hydrolase activity, acting on glycosyl bonds"/>
    <property type="evidence" value="ECO:0007669"/>
    <property type="project" value="UniProtKB-KW"/>
</dbReference>
<organism evidence="5 6">
    <name type="scientific">Laceyella tengchongensis</name>
    <dbReference type="NCBI Taxonomy" id="574699"/>
    <lineage>
        <taxon>Bacteria</taxon>
        <taxon>Bacillati</taxon>
        <taxon>Bacillota</taxon>
        <taxon>Bacilli</taxon>
        <taxon>Bacillales</taxon>
        <taxon>Thermoactinomycetaceae</taxon>
        <taxon>Laceyella</taxon>
    </lineage>
</organism>
<dbReference type="InterPro" id="IPR041704">
    <property type="entry name" value="CFLE_GH18"/>
</dbReference>
<dbReference type="CDD" id="cd02874">
    <property type="entry name" value="GH18_CFLE_spore_hydrolase"/>
    <property type="match status" value="1"/>
</dbReference>
<dbReference type="Gene3D" id="3.10.350.10">
    <property type="entry name" value="LysM domain"/>
    <property type="match status" value="2"/>
</dbReference>
<dbReference type="SMR" id="A0AA45WIR4"/>
<dbReference type="PANTHER" id="PTHR46066">
    <property type="entry name" value="CHITINASE DOMAIN-CONTAINING PROTEIN 1 FAMILY MEMBER"/>
    <property type="match status" value="1"/>
</dbReference>
<dbReference type="InterPro" id="IPR029070">
    <property type="entry name" value="Chitinase_insertion_sf"/>
</dbReference>
<dbReference type="EMBL" id="FXTU01000001">
    <property type="protein sequence ID" value="SMP00888.1"/>
    <property type="molecule type" value="Genomic_DNA"/>
</dbReference>
<dbReference type="CDD" id="cd00118">
    <property type="entry name" value="LysM"/>
    <property type="match status" value="2"/>
</dbReference>
<evidence type="ECO:0000259" key="4">
    <source>
        <dbReference type="PROSITE" id="PS51910"/>
    </source>
</evidence>
<dbReference type="PANTHER" id="PTHR46066:SF2">
    <property type="entry name" value="CHITINASE DOMAIN-CONTAINING PROTEIN 1"/>
    <property type="match status" value="1"/>
</dbReference>
<dbReference type="GO" id="GO:0070492">
    <property type="term" value="F:oligosaccharide binding"/>
    <property type="evidence" value="ECO:0007669"/>
    <property type="project" value="TreeGrafter"/>
</dbReference>
<dbReference type="SMART" id="SM00636">
    <property type="entry name" value="Glyco_18"/>
    <property type="match status" value="1"/>
</dbReference>
<comment type="caution">
    <text evidence="5">The sequence shown here is derived from an EMBL/GenBank/DDBJ whole genome shotgun (WGS) entry which is preliminary data.</text>
</comment>
<sequence length="428" mass="48560">MQIHVVARGQTLPDIAEAYSLSADVIEQANRLPNPQDLVPGQAMVIPISGQYYWVQRGDTLYKIGRRFGVPPFRLAQINRLSPQTPLRIGMRLYIPPAAKRPAEINAYIEPDTQLSEALRRETEQASPYLTYLSVASYRVRRDGSLQAPGTNQLPAIARRNRVALAMVISNQEEDQFSEEIGHIIMNNTEVQDQLLANIIETANRVGYSDIHFDFEFLPPPDREPYNRFLEKAVNRLRPLGFTVSTALAPKTSRGQRGQWYEAHDYRFHGRVADFVVLMTYEWGYSGGPPMAVSPINEVRRVVDYALSEMPANKISLGQNLYGYDWTLPYRPGNPPARGLSPQQAIAIAARENVEIQYDPVAQAPHFNYVDDAGNRHTVWFEDARSIQAKINLVKELGLRGISYWRLGLAFPQNWLLIGDQFQVVKKR</sequence>
<dbReference type="GO" id="GO:0012505">
    <property type="term" value="C:endomembrane system"/>
    <property type="evidence" value="ECO:0007669"/>
    <property type="project" value="TreeGrafter"/>
</dbReference>
<dbReference type="SMART" id="SM00257">
    <property type="entry name" value="LysM"/>
    <property type="match status" value="2"/>
</dbReference>
<dbReference type="GO" id="GO:0008061">
    <property type="term" value="F:chitin binding"/>
    <property type="evidence" value="ECO:0007669"/>
    <property type="project" value="InterPro"/>
</dbReference>
<evidence type="ECO:0000259" key="3">
    <source>
        <dbReference type="PROSITE" id="PS51782"/>
    </source>
</evidence>
<keyword evidence="1" id="KW-0378">Hydrolase</keyword>
<gene>
    <name evidence="5" type="ORF">SAMN06265361_101181</name>
</gene>
<dbReference type="InterPro" id="IPR036779">
    <property type="entry name" value="LysM_dom_sf"/>
</dbReference>
<dbReference type="InterPro" id="IPR001223">
    <property type="entry name" value="Glyco_hydro18_cat"/>
</dbReference>
<evidence type="ECO:0000313" key="5">
    <source>
        <dbReference type="EMBL" id="SMP00888.1"/>
    </source>
</evidence>
<dbReference type="SUPFAM" id="SSF51445">
    <property type="entry name" value="(Trans)glycosidases"/>
    <property type="match status" value="1"/>
</dbReference>
<keyword evidence="2" id="KW-0326">Glycosidase</keyword>
<dbReference type="InterPro" id="IPR017853">
    <property type="entry name" value="GH"/>
</dbReference>